<dbReference type="InterPro" id="IPR013324">
    <property type="entry name" value="RNA_pol_sigma_r3/r4-like"/>
</dbReference>
<accession>A0A6J7GG47</accession>
<dbReference type="NCBIfam" id="TIGR02937">
    <property type="entry name" value="sigma70-ECF"/>
    <property type="match status" value="1"/>
</dbReference>
<protein>
    <submittedName>
        <fullName evidence="6">Unannotated protein</fullName>
    </submittedName>
</protein>
<reference evidence="6" key="1">
    <citation type="submission" date="2020-05" db="EMBL/GenBank/DDBJ databases">
        <authorList>
            <person name="Chiriac C."/>
            <person name="Salcher M."/>
            <person name="Ghai R."/>
            <person name="Kavagutti S V."/>
        </authorList>
    </citation>
    <scope>NUCLEOTIDE SEQUENCE</scope>
</reference>
<keyword evidence="4" id="KW-0804">Transcription</keyword>
<dbReference type="InterPro" id="IPR007624">
    <property type="entry name" value="RNA_pol_sigma70_r3"/>
</dbReference>
<dbReference type="InterPro" id="IPR012845">
    <property type="entry name" value="RNA_pol_sigma_FliA_WhiG"/>
</dbReference>
<dbReference type="NCBIfam" id="NF004935">
    <property type="entry name" value="PRK06288.1"/>
    <property type="match status" value="1"/>
</dbReference>
<dbReference type="SUPFAM" id="SSF88946">
    <property type="entry name" value="Sigma2 domain of RNA polymerase sigma factors"/>
    <property type="match status" value="1"/>
</dbReference>
<dbReference type="NCBIfam" id="TIGR02479">
    <property type="entry name" value="FliA_WhiG"/>
    <property type="match status" value="1"/>
</dbReference>
<evidence type="ECO:0000313" key="6">
    <source>
        <dbReference type="EMBL" id="CAB4905976.1"/>
    </source>
</evidence>
<dbReference type="Pfam" id="PF04542">
    <property type="entry name" value="Sigma70_r2"/>
    <property type="match status" value="1"/>
</dbReference>
<evidence type="ECO:0000256" key="1">
    <source>
        <dbReference type="ARBA" id="ARBA00023015"/>
    </source>
</evidence>
<keyword evidence="3" id="KW-0238">DNA-binding</keyword>
<dbReference type="PRINTS" id="PR00046">
    <property type="entry name" value="SIGMA70FCT"/>
</dbReference>
<evidence type="ECO:0000259" key="5">
    <source>
        <dbReference type="PROSITE" id="PS00716"/>
    </source>
</evidence>
<proteinExistence type="predicted"/>
<dbReference type="GO" id="GO:0016987">
    <property type="term" value="F:sigma factor activity"/>
    <property type="evidence" value="ECO:0007669"/>
    <property type="project" value="UniProtKB-KW"/>
</dbReference>
<keyword evidence="2" id="KW-0731">Sigma factor</keyword>
<evidence type="ECO:0000256" key="3">
    <source>
        <dbReference type="ARBA" id="ARBA00023125"/>
    </source>
</evidence>
<dbReference type="InterPro" id="IPR013325">
    <property type="entry name" value="RNA_pol_sigma_r2"/>
</dbReference>
<dbReference type="PIRSF" id="PIRSF000770">
    <property type="entry name" value="RNA_pol_sigma-SigE/K"/>
    <property type="match status" value="1"/>
</dbReference>
<dbReference type="EMBL" id="CAFBMK010000035">
    <property type="protein sequence ID" value="CAB4905976.1"/>
    <property type="molecule type" value="Genomic_DNA"/>
</dbReference>
<dbReference type="GO" id="GO:0003677">
    <property type="term" value="F:DNA binding"/>
    <property type="evidence" value="ECO:0007669"/>
    <property type="project" value="UniProtKB-KW"/>
</dbReference>
<sequence>MPSPPRPNDLRDLWRRLREHQDPVAREKLVLNYAPLVKWVAGRVAATLPPHVEEGDLISYGLVGLTTAVDRFDTTREVRFETYAVTRIRGAIIDELRSQDWVPRSVRQRAREIERTHAKLEHKLHRAPTDDEMAAALEMSVREFQDALVTVSQSTIHALDEMWSVGDSSGGDQVSLLDTIEDQHAPDPAAMLAEQDVRDQMRGAIERLPEREKVVIALYYYENLTLREIGEVLGVTESRASQLHTKAVLRLRARISPDDVAVA</sequence>
<dbReference type="Gene3D" id="1.10.1740.10">
    <property type="match status" value="1"/>
</dbReference>
<evidence type="ECO:0000256" key="2">
    <source>
        <dbReference type="ARBA" id="ARBA00023082"/>
    </source>
</evidence>
<dbReference type="InterPro" id="IPR007627">
    <property type="entry name" value="RNA_pol_sigma70_r2"/>
</dbReference>
<dbReference type="InterPro" id="IPR007630">
    <property type="entry name" value="RNA_pol_sigma70_r4"/>
</dbReference>
<dbReference type="Pfam" id="PF04545">
    <property type="entry name" value="Sigma70_r4"/>
    <property type="match status" value="1"/>
</dbReference>
<dbReference type="GO" id="GO:0006352">
    <property type="term" value="P:DNA-templated transcription initiation"/>
    <property type="evidence" value="ECO:0007669"/>
    <property type="project" value="InterPro"/>
</dbReference>
<keyword evidence="1" id="KW-0805">Transcription regulation</keyword>
<organism evidence="6">
    <name type="scientific">freshwater metagenome</name>
    <dbReference type="NCBI Taxonomy" id="449393"/>
    <lineage>
        <taxon>unclassified sequences</taxon>
        <taxon>metagenomes</taxon>
        <taxon>ecological metagenomes</taxon>
    </lineage>
</organism>
<dbReference type="NCBIfam" id="NF005413">
    <property type="entry name" value="PRK06986.1"/>
    <property type="match status" value="1"/>
</dbReference>
<dbReference type="PANTHER" id="PTHR30385:SF7">
    <property type="entry name" value="RNA POLYMERASE SIGMA FACTOR FLIA"/>
    <property type="match status" value="1"/>
</dbReference>
<dbReference type="InterPro" id="IPR000943">
    <property type="entry name" value="RNA_pol_sigma70"/>
</dbReference>
<dbReference type="PANTHER" id="PTHR30385">
    <property type="entry name" value="SIGMA FACTOR F FLAGELLAR"/>
    <property type="match status" value="1"/>
</dbReference>
<evidence type="ECO:0000256" key="4">
    <source>
        <dbReference type="ARBA" id="ARBA00023163"/>
    </source>
</evidence>
<dbReference type="InterPro" id="IPR014284">
    <property type="entry name" value="RNA_pol_sigma-70_dom"/>
</dbReference>
<dbReference type="SUPFAM" id="SSF88659">
    <property type="entry name" value="Sigma3 and sigma4 domains of RNA polymerase sigma factors"/>
    <property type="match status" value="2"/>
</dbReference>
<dbReference type="PROSITE" id="PS00716">
    <property type="entry name" value="SIGMA70_2"/>
    <property type="match status" value="1"/>
</dbReference>
<dbReference type="CDD" id="cd06171">
    <property type="entry name" value="Sigma70_r4"/>
    <property type="match status" value="1"/>
</dbReference>
<dbReference type="AlphaFoldDB" id="A0A6J7GG47"/>
<dbReference type="GO" id="GO:0003899">
    <property type="term" value="F:DNA-directed RNA polymerase activity"/>
    <property type="evidence" value="ECO:0007669"/>
    <property type="project" value="InterPro"/>
</dbReference>
<dbReference type="Gene3D" id="1.20.140.160">
    <property type="match status" value="1"/>
</dbReference>
<name>A0A6J7GG47_9ZZZZ</name>
<gene>
    <name evidence="6" type="ORF">UFOPK3564_00883</name>
</gene>
<feature type="domain" description="RNA polymerase sigma-70" evidence="5">
    <location>
        <begin position="225"/>
        <end position="251"/>
    </location>
</feature>
<dbReference type="Pfam" id="PF04539">
    <property type="entry name" value="Sigma70_r3"/>
    <property type="match status" value="1"/>
</dbReference>